<dbReference type="Proteomes" id="UP000449547">
    <property type="component" value="Unassembled WGS sequence"/>
</dbReference>
<dbReference type="InterPro" id="IPR019926">
    <property type="entry name" value="Ribosomal_uL3_CS"/>
</dbReference>
<dbReference type="GO" id="GO:0006412">
    <property type="term" value="P:translation"/>
    <property type="evidence" value="ECO:0007669"/>
    <property type="project" value="InterPro"/>
</dbReference>
<comment type="subcellular location">
    <subcellularLocation>
        <location evidence="1">Mitochondrion</location>
    </subcellularLocation>
</comment>
<dbReference type="OMA" id="GKNIPCT"/>
<organism evidence="10 11">
    <name type="scientific">Diutina rugosa</name>
    <name type="common">Yeast</name>
    <name type="synonym">Candida rugosa</name>
    <dbReference type="NCBI Taxonomy" id="5481"/>
    <lineage>
        <taxon>Eukaryota</taxon>
        <taxon>Fungi</taxon>
        <taxon>Dikarya</taxon>
        <taxon>Ascomycota</taxon>
        <taxon>Saccharomycotina</taxon>
        <taxon>Pichiomycetes</taxon>
        <taxon>Debaryomycetaceae</taxon>
        <taxon>Diutina</taxon>
    </lineage>
</organism>
<keyword evidence="4 8" id="KW-0689">Ribosomal protein</keyword>
<accession>A0A642UK08</accession>
<dbReference type="InterPro" id="IPR019927">
    <property type="entry name" value="Ribosomal_uL3_bac/org-type"/>
</dbReference>
<comment type="caution">
    <text evidence="10">The sequence shown here is derived from an EMBL/GenBank/DDBJ whole genome shotgun (WGS) entry which is preliminary data.</text>
</comment>
<dbReference type="NCBIfam" id="TIGR03625">
    <property type="entry name" value="L3_bact"/>
    <property type="match status" value="1"/>
</dbReference>
<dbReference type="PANTHER" id="PTHR11229">
    <property type="entry name" value="50S RIBOSOMAL PROTEIN L3"/>
    <property type="match status" value="1"/>
</dbReference>
<reference evidence="10 11" key="1">
    <citation type="submission" date="2019-07" db="EMBL/GenBank/DDBJ databases">
        <title>Genome assembly of two rare yeast pathogens: Diutina rugosa and Trichomonascus ciferrii.</title>
        <authorList>
            <person name="Mixao V."/>
            <person name="Saus E."/>
            <person name="Hansen A."/>
            <person name="Lass-Flor C."/>
            <person name="Gabaldon T."/>
        </authorList>
    </citation>
    <scope>NUCLEOTIDE SEQUENCE [LARGE SCALE GENOMIC DNA]</scope>
    <source>
        <strain evidence="10 11">CBS 613</strain>
    </source>
</reference>
<dbReference type="OrthoDB" id="274683at2759"/>
<proteinExistence type="inferred from homology"/>
<keyword evidence="6 8" id="KW-0687">Ribonucleoprotein</keyword>
<dbReference type="GO" id="GO:0005762">
    <property type="term" value="C:mitochondrial large ribosomal subunit"/>
    <property type="evidence" value="ECO:0007669"/>
    <property type="project" value="TreeGrafter"/>
</dbReference>
<dbReference type="VEuPathDB" id="FungiDB:DIURU_004353"/>
<dbReference type="EMBL" id="SWFT01000124">
    <property type="protein sequence ID" value="KAA8899331.1"/>
    <property type="molecule type" value="Genomic_DNA"/>
</dbReference>
<dbReference type="Pfam" id="PF00297">
    <property type="entry name" value="Ribosomal_L3"/>
    <property type="match status" value="1"/>
</dbReference>
<evidence type="ECO:0000256" key="6">
    <source>
        <dbReference type="ARBA" id="ARBA00023274"/>
    </source>
</evidence>
<name>A0A642UK08_DIURU</name>
<evidence type="ECO:0000256" key="4">
    <source>
        <dbReference type="ARBA" id="ARBA00022980"/>
    </source>
</evidence>
<dbReference type="GeneID" id="54783004"/>
<evidence type="ECO:0000256" key="3">
    <source>
        <dbReference type="ARBA" id="ARBA00022946"/>
    </source>
</evidence>
<dbReference type="GO" id="GO:0003735">
    <property type="term" value="F:structural constituent of ribosome"/>
    <property type="evidence" value="ECO:0007669"/>
    <property type="project" value="InterPro"/>
</dbReference>
<keyword evidence="11" id="KW-1185">Reference proteome</keyword>
<evidence type="ECO:0000313" key="10">
    <source>
        <dbReference type="EMBL" id="KAA8899331.1"/>
    </source>
</evidence>
<evidence type="ECO:0000256" key="1">
    <source>
        <dbReference type="ARBA" id="ARBA00004173"/>
    </source>
</evidence>
<dbReference type="SUPFAM" id="SSF50447">
    <property type="entry name" value="Translation proteins"/>
    <property type="match status" value="1"/>
</dbReference>
<dbReference type="InterPro" id="IPR009000">
    <property type="entry name" value="Transl_B-barrel_sf"/>
</dbReference>
<dbReference type="PANTHER" id="PTHR11229:SF8">
    <property type="entry name" value="LARGE RIBOSOMAL SUBUNIT PROTEIN UL3M"/>
    <property type="match status" value="1"/>
</dbReference>
<keyword evidence="3" id="KW-0809">Transit peptide</keyword>
<dbReference type="Gene3D" id="3.30.160.810">
    <property type="match status" value="1"/>
</dbReference>
<dbReference type="Gene3D" id="2.40.30.10">
    <property type="entry name" value="Translation factors"/>
    <property type="match status" value="1"/>
</dbReference>
<sequence length="265" mass="28240">MSRLVFTRGAAQLTSLHAVPSIRTPVSTVNHSLASSNLRKSLLGRPGLLGVKRGMITWFTNDGKQFPATVIEIDACEVVANKTVDSHGYWSVLLGQIDKMKNVSASDLAKFEAAGISPKRHTAEFRVRDESGLIAPGTELKADYFAVGQLVDCMAVTKGKGFAGVMKRHGFGGLNASHGVSKAHRHPGGSGGNQDPGRVLPGKKMPGHMGARNCTVWNNEVLHADGNAGILVVKGQVPGPNKGFIRIADAKKIYGKSVQDLQRQD</sequence>
<evidence type="ECO:0000256" key="7">
    <source>
        <dbReference type="ARBA" id="ARBA00035209"/>
    </source>
</evidence>
<evidence type="ECO:0000256" key="8">
    <source>
        <dbReference type="RuleBase" id="RU003905"/>
    </source>
</evidence>
<protein>
    <recommendedName>
        <fullName evidence="7">Large ribosomal subunit protein uL3m</fullName>
    </recommendedName>
</protein>
<dbReference type="FunFam" id="2.40.30.10:FF:000004">
    <property type="entry name" value="50S ribosomal protein L3"/>
    <property type="match status" value="1"/>
</dbReference>
<feature type="region of interest" description="Disordered" evidence="9">
    <location>
        <begin position="180"/>
        <end position="200"/>
    </location>
</feature>
<evidence type="ECO:0000256" key="5">
    <source>
        <dbReference type="ARBA" id="ARBA00023128"/>
    </source>
</evidence>
<dbReference type="PROSITE" id="PS00474">
    <property type="entry name" value="RIBOSOMAL_L3"/>
    <property type="match status" value="1"/>
</dbReference>
<evidence type="ECO:0000256" key="9">
    <source>
        <dbReference type="SAM" id="MobiDB-lite"/>
    </source>
</evidence>
<gene>
    <name evidence="10" type="ORF">DIURU_004353</name>
</gene>
<evidence type="ECO:0000256" key="2">
    <source>
        <dbReference type="ARBA" id="ARBA00006540"/>
    </source>
</evidence>
<dbReference type="RefSeq" id="XP_034010845.1">
    <property type="nucleotide sequence ID" value="XM_034157217.1"/>
</dbReference>
<dbReference type="AlphaFoldDB" id="A0A642UK08"/>
<dbReference type="InterPro" id="IPR000597">
    <property type="entry name" value="Ribosomal_uL3"/>
</dbReference>
<keyword evidence="5" id="KW-0496">Mitochondrion</keyword>
<evidence type="ECO:0000313" key="11">
    <source>
        <dbReference type="Proteomes" id="UP000449547"/>
    </source>
</evidence>
<comment type="similarity">
    <text evidence="2 8">Belongs to the universal ribosomal protein uL3 family.</text>
</comment>